<keyword evidence="2" id="KW-0597">Phosphoprotein</keyword>
<dbReference type="Pfam" id="PF13246">
    <property type="entry name" value="Cation_ATPase"/>
    <property type="match status" value="1"/>
</dbReference>
<evidence type="ECO:0000256" key="5">
    <source>
        <dbReference type="ARBA" id="ARBA00022840"/>
    </source>
</evidence>
<dbReference type="EMBL" id="MHOZ01000025">
    <property type="protein sequence ID" value="OGZ73133.1"/>
    <property type="molecule type" value="Genomic_DNA"/>
</dbReference>
<accession>A0A1G2IEI3</accession>
<evidence type="ECO:0000256" key="4">
    <source>
        <dbReference type="ARBA" id="ARBA00022741"/>
    </source>
</evidence>
<dbReference type="Pfam" id="PF00122">
    <property type="entry name" value="E1-E2_ATPase"/>
    <property type="match status" value="1"/>
</dbReference>
<evidence type="ECO:0000259" key="11">
    <source>
        <dbReference type="SMART" id="SM00831"/>
    </source>
</evidence>
<feature type="transmembrane region" description="Helical" evidence="10">
    <location>
        <begin position="278"/>
        <end position="305"/>
    </location>
</feature>
<dbReference type="GO" id="GO:0016020">
    <property type="term" value="C:membrane"/>
    <property type="evidence" value="ECO:0007669"/>
    <property type="project" value="InterPro"/>
</dbReference>
<dbReference type="Pfam" id="PF00689">
    <property type="entry name" value="Cation_ATPase_C"/>
    <property type="match status" value="1"/>
</dbReference>
<dbReference type="InterPro" id="IPR023214">
    <property type="entry name" value="HAD_sf"/>
</dbReference>
<keyword evidence="8 10" id="KW-1133">Transmembrane helix</keyword>
<sequence length="867" mass="96650">MSFSKYTNKNAEEVLEILKSSAAGLSKKEALLRQKKHGLNEIKSKSISALHIFIRQLKSPFTYLLFAAAVISFFVGQKTDFFIISIAVAINIAISFFQEYKAERAIFFLRKYVSSNVKVLRQSKEEMVNKKELVPGDIVLLEAGDRVPADLRIIEAENFLADESSLTGESVPISKTAAPIAIGAGVLEPEVTDIPIYEAKNMLFAGTSVVSGKAEGITVNTGKNTAFGEIAEMISNGSKVSSYERDILYFTKLVLRVVIITITVLFAANLFIKGISDFFELLLFSVALIVSILPEALPAVITFSLSKGGMQMAKRHVVVRRLSAIEDLGNIEVLCTDKTGTLTENKLSLQKIVASDKRKCLLYGLLSSKLNDRKQSILNPFDLALFDKSPSDFWKEYKKYDLLFELPFDSLRMRAGFVIKKNINNASRKEEKFLIVKGAPEVILELCSKAGGKSAKKEIKEDTKREGVEGKRVLALAYKKITKDIISSDDENGLAFLGYFVFEDPLKNTTLEAIKLAKKLGVKVKVITGDSKEAAGYVAQKIKLIADANDVVSANELEKMMPDEFDETCLEKNVFARISPDLKYKIVKSLQKRYDVGFLGEGINDAPALKIADVAIVVQSASDVSREVSDIVLLKKDLRVIIEGIESGRKIYTNINKYIKCMLASNFGNFYSIAVISLFINYLPMLPVQILLANLMSDFPLISVAADSVDTDELKKPKSYQLSSVLPLIIFLALISTVFDFIFFAVFFRSQPNVIQTLWFIESILTELLLVFIIRSSRPFWKAKKPSFILLMFSVIVAAATIILPFFPFAQKFFHFASPPALALLTVFLLVISYAVLSEITKQMYFKYFKPPKKQLLDFNSAENVVE</sequence>
<dbReference type="SFLD" id="SFLDS00003">
    <property type="entry name" value="Haloacid_Dehalogenase"/>
    <property type="match status" value="1"/>
</dbReference>
<feature type="transmembrane region" description="Helical" evidence="10">
    <location>
        <begin position="81"/>
        <end position="100"/>
    </location>
</feature>
<keyword evidence="5" id="KW-0067">ATP-binding</keyword>
<feature type="transmembrane region" description="Helical" evidence="10">
    <location>
        <begin position="786"/>
        <end position="807"/>
    </location>
</feature>
<dbReference type="NCBIfam" id="TIGR01494">
    <property type="entry name" value="ATPase_P-type"/>
    <property type="match status" value="3"/>
</dbReference>
<name>A0A1G2IEI3_9BACT</name>
<dbReference type="SUPFAM" id="SSF56784">
    <property type="entry name" value="HAD-like"/>
    <property type="match status" value="1"/>
</dbReference>
<dbReference type="InterPro" id="IPR023299">
    <property type="entry name" value="ATPase_P-typ_cyto_dom_N"/>
</dbReference>
<dbReference type="AlphaFoldDB" id="A0A1G2IEI3"/>
<proteinExistence type="predicted"/>
<dbReference type="Gene3D" id="1.20.1110.10">
    <property type="entry name" value="Calcium-transporting ATPase, transmembrane domain"/>
    <property type="match status" value="1"/>
</dbReference>
<evidence type="ECO:0000313" key="12">
    <source>
        <dbReference type="EMBL" id="OGZ73133.1"/>
    </source>
</evidence>
<dbReference type="FunFam" id="2.70.150.10:FF:000160">
    <property type="entry name" value="Sarcoplasmic/endoplasmic reticulum calcium ATPase 1"/>
    <property type="match status" value="1"/>
</dbReference>
<evidence type="ECO:0000256" key="1">
    <source>
        <dbReference type="ARBA" id="ARBA00004127"/>
    </source>
</evidence>
<dbReference type="SFLD" id="SFLDG00002">
    <property type="entry name" value="C1.7:_P-type_atpase_like"/>
    <property type="match status" value="1"/>
</dbReference>
<dbReference type="GO" id="GO:0012505">
    <property type="term" value="C:endomembrane system"/>
    <property type="evidence" value="ECO:0007669"/>
    <property type="project" value="UniProtKB-SubCell"/>
</dbReference>
<dbReference type="InterPro" id="IPR004014">
    <property type="entry name" value="ATPase_P-typ_cation-transptr_N"/>
</dbReference>
<keyword evidence="9 10" id="KW-0472">Membrane</keyword>
<dbReference type="SUPFAM" id="SSF81665">
    <property type="entry name" value="Calcium ATPase, transmembrane domain M"/>
    <property type="match status" value="1"/>
</dbReference>
<feature type="transmembrane region" description="Helical" evidence="10">
    <location>
        <begin position="253"/>
        <end position="272"/>
    </location>
</feature>
<dbReference type="InterPro" id="IPR044492">
    <property type="entry name" value="P_typ_ATPase_HD_dom"/>
</dbReference>
<dbReference type="GO" id="GO:0016887">
    <property type="term" value="F:ATP hydrolysis activity"/>
    <property type="evidence" value="ECO:0007669"/>
    <property type="project" value="InterPro"/>
</dbReference>
<dbReference type="SMART" id="SM00831">
    <property type="entry name" value="Cation_ATPase_N"/>
    <property type="match status" value="1"/>
</dbReference>
<reference evidence="12 13" key="1">
    <citation type="journal article" date="2016" name="Nat. Commun.">
        <title>Thousands of microbial genomes shed light on interconnected biogeochemical processes in an aquifer system.</title>
        <authorList>
            <person name="Anantharaman K."/>
            <person name="Brown C.T."/>
            <person name="Hug L.A."/>
            <person name="Sharon I."/>
            <person name="Castelle C.J."/>
            <person name="Probst A.J."/>
            <person name="Thomas B.C."/>
            <person name="Singh A."/>
            <person name="Wilkins M.J."/>
            <person name="Karaoz U."/>
            <person name="Brodie E.L."/>
            <person name="Williams K.H."/>
            <person name="Hubbard S.S."/>
            <person name="Banfield J.F."/>
        </authorList>
    </citation>
    <scope>NUCLEOTIDE SEQUENCE [LARGE SCALE GENOMIC DNA]</scope>
</reference>
<feature type="domain" description="Cation-transporting P-type ATPase N-terminal" evidence="11">
    <location>
        <begin position="5"/>
        <end position="77"/>
    </location>
</feature>
<organism evidence="12 13">
    <name type="scientific">Candidatus Staskawiczbacteria bacterium RIFCSPLOWO2_01_FULL_37_25b</name>
    <dbReference type="NCBI Taxonomy" id="1802213"/>
    <lineage>
        <taxon>Bacteria</taxon>
        <taxon>Candidatus Staskawicziibacteriota</taxon>
    </lineage>
</organism>
<protein>
    <recommendedName>
        <fullName evidence="11">Cation-transporting P-type ATPase N-terminal domain-containing protein</fullName>
    </recommendedName>
</protein>
<dbReference type="InterPro" id="IPR059000">
    <property type="entry name" value="ATPase_P-type_domA"/>
</dbReference>
<dbReference type="Gene3D" id="3.40.50.1000">
    <property type="entry name" value="HAD superfamily/HAD-like"/>
    <property type="match status" value="1"/>
</dbReference>
<dbReference type="Gene3D" id="3.40.1110.10">
    <property type="entry name" value="Calcium-transporting ATPase, cytoplasmic domain N"/>
    <property type="match status" value="1"/>
</dbReference>
<evidence type="ECO:0000256" key="8">
    <source>
        <dbReference type="ARBA" id="ARBA00022989"/>
    </source>
</evidence>
<evidence type="ECO:0000256" key="9">
    <source>
        <dbReference type="ARBA" id="ARBA00023136"/>
    </source>
</evidence>
<dbReference type="GO" id="GO:0005524">
    <property type="term" value="F:ATP binding"/>
    <property type="evidence" value="ECO:0007669"/>
    <property type="project" value="UniProtKB-KW"/>
</dbReference>
<evidence type="ECO:0000256" key="2">
    <source>
        <dbReference type="ARBA" id="ARBA00022553"/>
    </source>
</evidence>
<keyword evidence="7" id="KW-1278">Translocase</keyword>
<dbReference type="PRINTS" id="PR00119">
    <property type="entry name" value="CATATPASE"/>
</dbReference>
<feature type="transmembrane region" description="Helical" evidence="10">
    <location>
        <begin position="725"/>
        <end position="748"/>
    </location>
</feature>
<dbReference type="InterPro" id="IPR018303">
    <property type="entry name" value="ATPase_P-typ_P_site"/>
</dbReference>
<evidence type="ECO:0000256" key="7">
    <source>
        <dbReference type="ARBA" id="ARBA00022967"/>
    </source>
</evidence>
<evidence type="ECO:0000256" key="10">
    <source>
        <dbReference type="SAM" id="Phobius"/>
    </source>
</evidence>
<keyword evidence="4" id="KW-0547">Nucleotide-binding</keyword>
<evidence type="ECO:0000313" key="13">
    <source>
        <dbReference type="Proteomes" id="UP000178826"/>
    </source>
</evidence>
<dbReference type="PROSITE" id="PS00154">
    <property type="entry name" value="ATPASE_E1_E2"/>
    <property type="match status" value="1"/>
</dbReference>
<dbReference type="SUPFAM" id="SSF81653">
    <property type="entry name" value="Calcium ATPase, transduction domain A"/>
    <property type="match status" value="1"/>
</dbReference>
<feature type="transmembrane region" description="Helical" evidence="10">
    <location>
        <begin position="813"/>
        <end position="837"/>
    </location>
</feature>
<gene>
    <name evidence="12" type="ORF">A2998_02480</name>
</gene>
<dbReference type="InterPro" id="IPR023298">
    <property type="entry name" value="ATPase_P-typ_TM_dom_sf"/>
</dbReference>
<comment type="caution">
    <text evidence="12">The sequence shown here is derived from an EMBL/GenBank/DDBJ whole genome shotgun (WGS) entry which is preliminary data.</text>
</comment>
<dbReference type="Proteomes" id="UP000178826">
    <property type="component" value="Unassembled WGS sequence"/>
</dbReference>
<dbReference type="InterPro" id="IPR001757">
    <property type="entry name" value="P_typ_ATPase"/>
</dbReference>
<dbReference type="InterPro" id="IPR036412">
    <property type="entry name" value="HAD-like_sf"/>
</dbReference>
<dbReference type="InterPro" id="IPR006068">
    <property type="entry name" value="ATPase_P-typ_cation-transptr_C"/>
</dbReference>
<dbReference type="SFLD" id="SFLDF00027">
    <property type="entry name" value="p-type_atpase"/>
    <property type="match status" value="1"/>
</dbReference>
<evidence type="ECO:0000256" key="3">
    <source>
        <dbReference type="ARBA" id="ARBA00022692"/>
    </source>
</evidence>
<dbReference type="PANTHER" id="PTHR42861">
    <property type="entry name" value="CALCIUM-TRANSPORTING ATPASE"/>
    <property type="match status" value="1"/>
</dbReference>
<dbReference type="InterPro" id="IPR008250">
    <property type="entry name" value="ATPase_P-typ_transduc_dom_A_sf"/>
</dbReference>
<comment type="subcellular location">
    <subcellularLocation>
        <location evidence="1">Endomembrane system</location>
        <topology evidence="1">Multi-pass membrane protein</topology>
    </subcellularLocation>
</comment>
<dbReference type="Gene3D" id="2.70.150.10">
    <property type="entry name" value="Calcium-transporting ATPase, cytoplasmic transduction domain A"/>
    <property type="match status" value="1"/>
</dbReference>
<feature type="transmembrane region" description="Helical" evidence="10">
    <location>
        <begin position="57"/>
        <end position="75"/>
    </location>
</feature>
<evidence type="ECO:0000256" key="6">
    <source>
        <dbReference type="ARBA" id="ARBA00022842"/>
    </source>
</evidence>
<dbReference type="Pfam" id="PF00690">
    <property type="entry name" value="Cation_ATPase_N"/>
    <property type="match status" value="1"/>
</dbReference>
<keyword evidence="6" id="KW-0460">Magnesium</keyword>
<keyword evidence="3 10" id="KW-0812">Transmembrane</keyword>
<dbReference type="PRINTS" id="PR00120">
    <property type="entry name" value="HATPASE"/>
</dbReference>